<dbReference type="EMBL" id="JAUSWA010000025">
    <property type="protein sequence ID" value="MDQ0495698.1"/>
    <property type="molecule type" value="Genomic_DNA"/>
</dbReference>
<proteinExistence type="predicted"/>
<dbReference type="InterPro" id="IPR010982">
    <property type="entry name" value="Lambda_DNA-bd_dom_sf"/>
</dbReference>
<dbReference type="InterPro" id="IPR001387">
    <property type="entry name" value="Cro/C1-type_HTH"/>
</dbReference>
<feature type="domain" description="HTH cro/C1-type" evidence="1">
    <location>
        <begin position="33"/>
        <end position="72"/>
    </location>
</feature>
<sequence>MIKLKSLKSGHKGERYGLNSTILSASFLVRLGADFLQISQTTYSRYENGNLDIPSVVLIKLADFHKVSIDFILGQTDNPERYR</sequence>
<reference evidence="2 3" key="1">
    <citation type="submission" date="2023-07" db="EMBL/GenBank/DDBJ databases">
        <title>Genomic Encyclopedia of Type Strains, Phase IV (KMG-IV): sequencing the most valuable type-strain genomes for metagenomic binning, comparative biology and taxonomic classification.</title>
        <authorList>
            <person name="Goeker M."/>
        </authorList>
    </citation>
    <scope>NUCLEOTIDE SEQUENCE [LARGE SCALE GENOMIC DNA]</scope>
    <source>
        <strain evidence="2 3">DSM 14914</strain>
    </source>
</reference>
<dbReference type="SUPFAM" id="SSF47413">
    <property type="entry name" value="lambda repressor-like DNA-binding domains"/>
    <property type="match status" value="1"/>
</dbReference>
<dbReference type="Pfam" id="PF01381">
    <property type="entry name" value="HTH_3"/>
    <property type="match status" value="1"/>
</dbReference>
<dbReference type="Gene3D" id="1.10.260.40">
    <property type="entry name" value="lambda repressor-like DNA-binding domains"/>
    <property type="match status" value="1"/>
</dbReference>
<dbReference type="CDD" id="cd00093">
    <property type="entry name" value="HTH_XRE"/>
    <property type="match status" value="1"/>
</dbReference>
<protein>
    <submittedName>
        <fullName evidence="2">Transcriptional regulator with XRE-family HTH domain</fullName>
    </submittedName>
</protein>
<accession>A0ABU0L3C3</accession>
<evidence type="ECO:0000313" key="2">
    <source>
        <dbReference type="EMBL" id="MDQ0495698.1"/>
    </source>
</evidence>
<keyword evidence="3" id="KW-1185">Reference proteome</keyword>
<name>A0ABU0L3C3_9BACL</name>
<dbReference type="PROSITE" id="PS50943">
    <property type="entry name" value="HTH_CROC1"/>
    <property type="match status" value="1"/>
</dbReference>
<comment type="caution">
    <text evidence="2">The sequence shown here is derived from an EMBL/GenBank/DDBJ whole genome shotgun (WGS) entry which is preliminary data.</text>
</comment>
<organism evidence="2 3">
    <name type="scientific">Paenibacillus brasilensis</name>
    <dbReference type="NCBI Taxonomy" id="128574"/>
    <lineage>
        <taxon>Bacteria</taxon>
        <taxon>Bacillati</taxon>
        <taxon>Bacillota</taxon>
        <taxon>Bacilli</taxon>
        <taxon>Bacillales</taxon>
        <taxon>Paenibacillaceae</taxon>
        <taxon>Paenibacillus</taxon>
    </lineage>
</organism>
<evidence type="ECO:0000313" key="3">
    <source>
        <dbReference type="Proteomes" id="UP001242811"/>
    </source>
</evidence>
<dbReference type="Proteomes" id="UP001242811">
    <property type="component" value="Unassembled WGS sequence"/>
</dbReference>
<evidence type="ECO:0000259" key="1">
    <source>
        <dbReference type="PROSITE" id="PS50943"/>
    </source>
</evidence>
<gene>
    <name evidence="2" type="ORF">QOZ95_003880</name>
</gene>